<dbReference type="PANTHER" id="PTHR10605:SF56">
    <property type="entry name" value="BIFUNCTIONAL HEPARAN SULFATE N-DEACETYLASE_N-SULFOTRANSFERASE"/>
    <property type="match status" value="1"/>
</dbReference>
<sequence length="315" mass="35833">MRKVDFFIVGAPKCGTTAMYSYLRSHPSVFFPERKEPHYFGTDLDFHGQPRITQEDYLDLFTGARPDQKLGDASVFYLMSENAAEEIRDYNPNARIVVMLRNPVDVMHSFHSQRLFNGTEEIESFAEALAAQSDRRMGMRLPARIGLRQGLFYHDLVDFAPQVQRYLDSFGHESVKIVLYDDFVNDLPSIYSELCTFLDIDTTYRPAFEAINVNKVVRSRWLRDFLKDKPDAVARAVRVLVPSSSLRKRLRDTANGMNSVTKPRSPIDPLLRAQLLDELAPSIARLESLLGRPLPSWHGDPAPKTPNVDASPTVI</sequence>
<dbReference type="Pfam" id="PF00685">
    <property type="entry name" value="Sulfotransfer_1"/>
    <property type="match status" value="1"/>
</dbReference>
<dbReference type="GO" id="GO:0008146">
    <property type="term" value="F:sulfotransferase activity"/>
    <property type="evidence" value="ECO:0007669"/>
    <property type="project" value="InterPro"/>
</dbReference>
<name>F9UAR2_9GAMM</name>
<evidence type="ECO:0000313" key="5">
    <source>
        <dbReference type="EMBL" id="EGV18530.1"/>
    </source>
</evidence>
<dbReference type="EMBL" id="AFWV01000006">
    <property type="protein sequence ID" value="EGV18530.1"/>
    <property type="molecule type" value="Genomic_DNA"/>
</dbReference>
<dbReference type="InterPro" id="IPR027417">
    <property type="entry name" value="P-loop_NTPase"/>
</dbReference>
<reference evidence="5 6" key="1">
    <citation type="submission" date="2011-06" db="EMBL/GenBank/DDBJ databases">
        <title>The draft genome of Thiocapsa marina 5811.</title>
        <authorList>
            <consortium name="US DOE Joint Genome Institute (JGI-PGF)"/>
            <person name="Lucas S."/>
            <person name="Han J."/>
            <person name="Cheng J.-F."/>
            <person name="Goodwin L."/>
            <person name="Pitluck S."/>
            <person name="Peters L."/>
            <person name="Land M.L."/>
            <person name="Hauser L."/>
            <person name="Vogl K."/>
            <person name="Liu Z."/>
            <person name="Imhoff J."/>
            <person name="Thiel V."/>
            <person name="Frigaard N.-U."/>
            <person name="Bryant D."/>
            <person name="Woyke T.J."/>
        </authorList>
    </citation>
    <scope>NUCLEOTIDE SEQUENCE [LARGE SCALE GENOMIC DNA]</scope>
    <source>
        <strain evidence="5 6">5811</strain>
    </source>
</reference>
<keyword evidence="1 5" id="KW-0808">Transferase</keyword>
<dbReference type="AlphaFoldDB" id="F9UAR2"/>
<dbReference type="Gene3D" id="3.40.50.300">
    <property type="entry name" value="P-loop containing nucleotide triphosphate hydrolases"/>
    <property type="match status" value="1"/>
</dbReference>
<keyword evidence="6" id="KW-1185">Reference proteome</keyword>
<organism evidence="5 6">
    <name type="scientific">Thiocapsa marina 5811</name>
    <dbReference type="NCBI Taxonomy" id="768671"/>
    <lineage>
        <taxon>Bacteria</taxon>
        <taxon>Pseudomonadati</taxon>
        <taxon>Pseudomonadota</taxon>
        <taxon>Gammaproteobacteria</taxon>
        <taxon>Chromatiales</taxon>
        <taxon>Chromatiaceae</taxon>
        <taxon>Thiocapsa</taxon>
    </lineage>
</organism>
<protein>
    <submittedName>
        <fullName evidence="5">Sulfotransferase</fullName>
    </submittedName>
</protein>
<dbReference type="STRING" id="768671.ThimaDRAFT_1948"/>
<evidence type="ECO:0000313" key="6">
    <source>
        <dbReference type="Proteomes" id="UP000005459"/>
    </source>
</evidence>
<accession>F9UAR2</accession>
<dbReference type="OrthoDB" id="9075305at2"/>
<dbReference type="Proteomes" id="UP000005459">
    <property type="component" value="Unassembled WGS sequence"/>
</dbReference>
<dbReference type="InterPro" id="IPR000863">
    <property type="entry name" value="Sulfotransferase_dom"/>
</dbReference>
<dbReference type="SUPFAM" id="SSF52540">
    <property type="entry name" value="P-loop containing nucleoside triphosphate hydrolases"/>
    <property type="match status" value="1"/>
</dbReference>
<keyword evidence="2" id="KW-0325">Glycoprotein</keyword>
<dbReference type="eggNOG" id="COG4424">
    <property type="taxonomic scope" value="Bacteria"/>
</dbReference>
<evidence type="ECO:0000259" key="4">
    <source>
        <dbReference type="Pfam" id="PF00685"/>
    </source>
</evidence>
<proteinExistence type="predicted"/>
<feature type="region of interest" description="Disordered" evidence="3">
    <location>
        <begin position="295"/>
        <end position="315"/>
    </location>
</feature>
<evidence type="ECO:0000256" key="3">
    <source>
        <dbReference type="SAM" id="MobiDB-lite"/>
    </source>
</evidence>
<gene>
    <name evidence="5" type="ORF">ThimaDRAFT_1948</name>
</gene>
<evidence type="ECO:0000256" key="2">
    <source>
        <dbReference type="ARBA" id="ARBA00023180"/>
    </source>
</evidence>
<feature type="domain" description="Sulfotransferase" evidence="4">
    <location>
        <begin position="5"/>
        <end position="203"/>
    </location>
</feature>
<dbReference type="PANTHER" id="PTHR10605">
    <property type="entry name" value="HEPARAN SULFATE SULFOTRANSFERASE"/>
    <property type="match status" value="1"/>
</dbReference>
<dbReference type="InterPro" id="IPR037359">
    <property type="entry name" value="NST/OST"/>
</dbReference>
<evidence type="ECO:0000256" key="1">
    <source>
        <dbReference type="ARBA" id="ARBA00022679"/>
    </source>
</evidence>
<dbReference type="RefSeq" id="WP_007192824.1">
    <property type="nucleotide sequence ID" value="NZ_AFWV01000006.1"/>
</dbReference>